<dbReference type="SUPFAM" id="SSF53098">
    <property type="entry name" value="Ribonuclease H-like"/>
    <property type="match status" value="1"/>
</dbReference>
<dbReference type="EMBL" id="LC516830">
    <property type="protein sequence ID" value="BBU67631.1"/>
    <property type="molecule type" value="mRNA"/>
</dbReference>
<dbReference type="Pfam" id="PF00476">
    <property type="entry name" value="DNA_pol_A"/>
    <property type="match status" value="1"/>
</dbReference>
<dbReference type="AlphaFoldDB" id="A0A6F8QH52"/>
<sequence>MRRVVRSTLACVSFRRNYGAAAAAAPAETPDVDGAESTTEEALVSGLARAVLVGMTGDLKAARSKGLVPLARAYFDKNGVRPVVGSAGAYLELARGDETVVAEVQRVIAERSQVTRNLVTTELEPLWESDYACFRRDSPLLLSRNAELTAKIDRYLVFDFETTTKVSRKRIASPFDSDNRIVYAAWAHHSDGQPCVQRVAETGDWWCFPDLSDVDVLVGHNIKFDLLYCWNHPKIREFFKRGGMVWDTMYAEFLLRGHREGSLRLDSLALNYGFDLKDSAISDAWKAGIDTPDIDQTLMEEYNKQDVAVTRGIFRKQFECLRDGLRLPMVTGHMEGLLATTEMEFRGLYVDQEHLKELRALAKTREDEIKEELVQREPKEIKELNAQDDSRVFEFNWDSPNQLRCWLFGGSCSVLSAAKAPSDGAKGKKAPTNTKAQLTFEVGRAAVWKQRYGQRYIAPGSVVPGATQEVLESIRARADDEELRTLVELILQRRQIRKIDATYLDNFERLADDDGLVHHQLNHCVARTGRLTSQNPNMQNVPRETTTADFPVKACLTSRFGDKGVVIESDYSQVEVFVLATLSQDSNLLQELRMGTDLHCKRLALKEHMEYEEVVKLCKKVKDPVWVAKRQQAKSFQFQRQYGAGKNAIALNTGLTVAEVEELIDLEERTYPEVASYYKRVHSCLEDTSDRTTGDPDFGWYDAPTGCRFFFKKEDEGSMFGRIGGKKAFKRQLVLNHPIQGFAAELLFNSLGRLWRRFVELNNYGDRAYLVNTVHDCVWVDAHEDVAQQVIDDLNSILTAVQETFTPQGVQIEEWPQYRCETHAGRNMASLDLAYKFFSA</sequence>
<dbReference type="GO" id="GO:0006261">
    <property type="term" value="P:DNA-templated DNA replication"/>
    <property type="evidence" value="ECO:0007669"/>
    <property type="project" value="InterPro"/>
</dbReference>
<evidence type="ECO:0000313" key="2">
    <source>
        <dbReference type="EMBL" id="BBU67631.1"/>
    </source>
</evidence>
<dbReference type="InterPro" id="IPR036397">
    <property type="entry name" value="RNaseH_sf"/>
</dbReference>
<name>A0A6F8QH52_9EUGL</name>
<feature type="domain" description="DNA-directed DNA polymerase family A palm" evidence="1">
    <location>
        <begin position="549"/>
        <end position="786"/>
    </location>
</feature>
<dbReference type="InterPro" id="IPR012337">
    <property type="entry name" value="RNaseH-like_sf"/>
</dbReference>
<dbReference type="InterPro" id="IPR043502">
    <property type="entry name" value="DNA/RNA_pol_sf"/>
</dbReference>
<gene>
    <name evidence="2" type="primary">PolI-dipl</name>
</gene>
<dbReference type="SUPFAM" id="SSF56672">
    <property type="entry name" value="DNA/RNA polymerases"/>
    <property type="match status" value="1"/>
</dbReference>
<evidence type="ECO:0000259" key="1">
    <source>
        <dbReference type="SMART" id="SM00482"/>
    </source>
</evidence>
<dbReference type="GO" id="GO:0003887">
    <property type="term" value="F:DNA-directed DNA polymerase activity"/>
    <property type="evidence" value="ECO:0007669"/>
    <property type="project" value="InterPro"/>
</dbReference>
<dbReference type="Gene3D" id="1.10.150.20">
    <property type="entry name" value="5' to 3' exonuclease, C-terminal subdomain"/>
    <property type="match status" value="1"/>
</dbReference>
<organism evidence="2">
    <name type="scientific">Hemistasia phaeocysticola</name>
    <dbReference type="NCBI Taxonomy" id="1503927"/>
    <lineage>
        <taxon>Eukaryota</taxon>
        <taxon>Discoba</taxon>
        <taxon>Euglenozoa</taxon>
        <taxon>Diplonemea</taxon>
        <taxon>Hemistasiidae</taxon>
        <taxon>Hemistasia</taxon>
    </lineage>
</organism>
<dbReference type="PANTHER" id="PTHR10133">
    <property type="entry name" value="DNA POLYMERASE I"/>
    <property type="match status" value="1"/>
</dbReference>
<dbReference type="InterPro" id="IPR001098">
    <property type="entry name" value="DNA-dir_DNA_pol_A_palm_dom"/>
</dbReference>
<dbReference type="PANTHER" id="PTHR10133:SF23">
    <property type="entry name" value="DNA-DIRECTED DNA POLYMERASE"/>
    <property type="match status" value="1"/>
</dbReference>
<dbReference type="Gene3D" id="1.20.1060.10">
    <property type="entry name" value="Taq DNA Polymerase, Chain T, domain 4"/>
    <property type="match status" value="1"/>
</dbReference>
<dbReference type="Gene3D" id="3.30.70.370">
    <property type="match status" value="1"/>
</dbReference>
<dbReference type="Gene3D" id="3.30.420.10">
    <property type="entry name" value="Ribonuclease H-like superfamily/Ribonuclease H"/>
    <property type="match status" value="1"/>
</dbReference>
<accession>A0A6F8QH52</accession>
<dbReference type="SMART" id="SM00482">
    <property type="entry name" value="POLAc"/>
    <property type="match status" value="1"/>
</dbReference>
<proteinExistence type="evidence at transcript level"/>
<protein>
    <submittedName>
        <fullName evidence="2">Putative mitochondrial DNA polymerase</fullName>
    </submittedName>
</protein>
<dbReference type="PRINTS" id="PR00868">
    <property type="entry name" value="DNAPOLI"/>
</dbReference>
<dbReference type="InterPro" id="IPR002298">
    <property type="entry name" value="DNA_polymerase_A"/>
</dbReference>
<reference evidence="2" key="1">
    <citation type="journal article" date="2020" name="Pathogens">
        <title>Inventory and evolution of mitochondrion-localized family A DNA polymerases in Euglenozoa.</title>
        <authorList>
            <person name="Harada R."/>
            <person name="Hirakawa Y."/>
            <person name="Yabuki A."/>
            <person name="Kashiyama Y."/>
            <person name="Maruyama M."/>
            <person name="Onuma R."/>
            <person name="Soukal P."/>
            <person name="Miyagishima S."/>
            <person name="Hampl V."/>
            <person name="Tanifuji G."/>
            <person name="Inagaki Y."/>
        </authorList>
    </citation>
    <scope>NUCLEOTIDE SEQUENCE</scope>
    <source>
        <strain evidence="2">NIES-3356</strain>
    </source>
</reference>
<dbReference type="GO" id="GO:0006302">
    <property type="term" value="P:double-strand break repair"/>
    <property type="evidence" value="ECO:0007669"/>
    <property type="project" value="TreeGrafter"/>
</dbReference>
<dbReference type="GO" id="GO:0003677">
    <property type="term" value="F:DNA binding"/>
    <property type="evidence" value="ECO:0007669"/>
    <property type="project" value="InterPro"/>
</dbReference>